<name>A0A0F9CY18_9ZZZZ</name>
<dbReference type="AlphaFoldDB" id="A0A0F9CY18"/>
<comment type="caution">
    <text evidence="1">The sequence shown here is derived from an EMBL/GenBank/DDBJ whole genome shotgun (WGS) entry which is preliminary data.</text>
</comment>
<reference evidence="1" key="1">
    <citation type="journal article" date="2015" name="Nature">
        <title>Complex archaea that bridge the gap between prokaryotes and eukaryotes.</title>
        <authorList>
            <person name="Spang A."/>
            <person name="Saw J.H."/>
            <person name="Jorgensen S.L."/>
            <person name="Zaremba-Niedzwiedzka K."/>
            <person name="Martijn J."/>
            <person name="Lind A.E."/>
            <person name="van Eijk R."/>
            <person name="Schleper C."/>
            <person name="Guy L."/>
            <person name="Ettema T.J."/>
        </authorList>
    </citation>
    <scope>NUCLEOTIDE SEQUENCE</scope>
</reference>
<organism evidence="1">
    <name type="scientific">marine sediment metagenome</name>
    <dbReference type="NCBI Taxonomy" id="412755"/>
    <lineage>
        <taxon>unclassified sequences</taxon>
        <taxon>metagenomes</taxon>
        <taxon>ecological metagenomes</taxon>
    </lineage>
</organism>
<accession>A0A0F9CY18</accession>
<sequence length="67" mass="7716">SALGDERLKGSLSKRLISPIQWSQVLFLFSDHLDLTKHPAFTDNLLYFLLESQKEDFMGTQPEYSPD</sequence>
<feature type="non-terminal residue" evidence="1">
    <location>
        <position position="1"/>
    </location>
</feature>
<protein>
    <submittedName>
        <fullName evidence="1">Uncharacterized protein</fullName>
    </submittedName>
</protein>
<proteinExistence type="predicted"/>
<gene>
    <name evidence="1" type="ORF">LCGC14_2613050</name>
</gene>
<dbReference type="EMBL" id="LAZR01044403">
    <property type="protein sequence ID" value="KKL04738.1"/>
    <property type="molecule type" value="Genomic_DNA"/>
</dbReference>
<evidence type="ECO:0000313" key="1">
    <source>
        <dbReference type="EMBL" id="KKL04738.1"/>
    </source>
</evidence>